<dbReference type="Proteomes" id="UP001266305">
    <property type="component" value="Unassembled WGS sequence"/>
</dbReference>
<sequence length="282" mass="32178">MQQAEHFSIDVSTFPDNFEHLSLSRRNGSVGLLSPVSLSLGSANLPLTGQSSNGYSSDRSDNWLTSHLGLPPDFFLSYPANYSDDSKIWRPVEILRLVSKYQNEISDRRICASASAPKTCSIERVLRKTERFQKWLQAKRLTPDLVQLSPLVQKMPPRKTEWLTFSKDEKGEAHPNLPAMTRREDLDWPSHGDAEAASHTPCATRSFIWSALCEFIGIEWEGDKPEEVKVSQAGKVLARSNMRVLELVQETRNRPFMHELWYPPYAIHRLTITSTEAWKRPL</sequence>
<dbReference type="EMBL" id="JASSZA010000023">
    <property type="protein sequence ID" value="KAK2082882.1"/>
    <property type="molecule type" value="Genomic_DNA"/>
</dbReference>
<comment type="caution">
    <text evidence="2">The sequence shown here is derived from an EMBL/GenBank/DDBJ whole genome shotgun (WGS) entry which is preliminary data.</text>
</comment>
<accession>A0ABQ9TF58</accession>
<dbReference type="PANTHER" id="PTHR32073:SF8">
    <property type="entry name" value="DIVERGENT PROTEIN KINASE DOMAIN 2B"/>
    <property type="match status" value="1"/>
</dbReference>
<evidence type="ECO:0000256" key="1">
    <source>
        <dbReference type="ARBA" id="ARBA00006338"/>
    </source>
</evidence>
<protein>
    <submittedName>
        <fullName evidence="2">Uncharacterized protein</fullName>
    </submittedName>
</protein>
<dbReference type="PANTHER" id="PTHR32073">
    <property type="entry name" value="GH11358P"/>
    <property type="match status" value="1"/>
</dbReference>
<organism evidence="2 3">
    <name type="scientific">Saguinus oedipus</name>
    <name type="common">Cotton-top tamarin</name>
    <name type="synonym">Oedipomidas oedipus</name>
    <dbReference type="NCBI Taxonomy" id="9490"/>
    <lineage>
        <taxon>Eukaryota</taxon>
        <taxon>Metazoa</taxon>
        <taxon>Chordata</taxon>
        <taxon>Craniata</taxon>
        <taxon>Vertebrata</taxon>
        <taxon>Euteleostomi</taxon>
        <taxon>Mammalia</taxon>
        <taxon>Eutheria</taxon>
        <taxon>Euarchontoglires</taxon>
        <taxon>Primates</taxon>
        <taxon>Haplorrhini</taxon>
        <taxon>Platyrrhini</taxon>
        <taxon>Cebidae</taxon>
        <taxon>Callitrichinae</taxon>
        <taxon>Saguinus</taxon>
    </lineage>
</organism>
<reference evidence="2 3" key="1">
    <citation type="submission" date="2023-05" db="EMBL/GenBank/DDBJ databases">
        <title>B98-5 Cell Line De Novo Hybrid Assembly: An Optical Mapping Approach.</title>
        <authorList>
            <person name="Kananen K."/>
            <person name="Auerbach J.A."/>
            <person name="Kautto E."/>
            <person name="Blachly J.S."/>
        </authorList>
    </citation>
    <scope>NUCLEOTIDE SEQUENCE [LARGE SCALE GENOMIC DNA]</scope>
    <source>
        <strain evidence="2">B95-8</strain>
        <tissue evidence="2">Cell line</tissue>
    </source>
</reference>
<evidence type="ECO:0000313" key="3">
    <source>
        <dbReference type="Proteomes" id="UP001266305"/>
    </source>
</evidence>
<gene>
    <name evidence="2" type="ORF">P7K49_038118</name>
</gene>
<dbReference type="InterPro" id="IPR020519">
    <property type="entry name" value="DIPK2A/B"/>
</dbReference>
<evidence type="ECO:0000313" key="2">
    <source>
        <dbReference type="EMBL" id="KAK2082882.1"/>
    </source>
</evidence>
<proteinExistence type="inferred from homology"/>
<comment type="similarity">
    <text evidence="1">Belongs to the DIPK family.</text>
</comment>
<name>A0ABQ9TF58_SAGOE</name>
<keyword evidence="3" id="KW-1185">Reference proteome</keyword>